<dbReference type="KEGG" id="azz:DEW08_13265"/>
<feature type="signal peptide" evidence="1">
    <location>
        <begin position="1"/>
        <end position="22"/>
    </location>
</feature>
<dbReference type="InterPro" id="IPR025419">
    <property type="entry name" value="DUF4142"/>
</dbReference>
<dbReference type="InterPro" id="IPR012347">
    <property type="entry name" value="Ferritin-like"/>
</dbReference>
<keyword evidence="4" id="KW-1185">Reference proteome</keyword>
<dbReference type="PANTHER" id="PTHR38593:SF1">
    <property type="entry name" value="BLR2558 PROTEIN"/>
    <property type="match status" value="1"/>
</dbReference>
<feature type="domain" description="DUF4142" evidence="2">
    <location>
        <begin position="61"/>
        <end position="198"/>
    </location>
</feature>
<proteinExistence type="predicted"/>
<gene>
    <name evidence="3" type="ORF">DEW08_13265</name>
</gene>
<dbReference type="Gene3D" id="1.20.1260.10">
    <property type="match status" value="1"/>
</dbReference>
<dbReference type="Pfam" id="PF13628">
    <property type="entry name" value="DUF4142"/>
    <property type="match status" value="1"/>
</dbReference>
<keyword evidence="1" id="KW-0732">Signal</keyword>
<dbReference type="Proteomes" id="UP000245629">
    <property type="component" value="Chromosome 2"/>
</dbReference>
<organism evidence="3 4">
    <name type="scientific">Azospirillum thermophilum</name>
    <dbReference type="NCBI Taxonomy" id="2202148"/>
    <lineage>
        <taxon>Bacteria</taxon>
        <taxon>Pseudomonadati</taxon>
        <taxon>Pseudomonadota</taxon>
        <taxon>Alphaproteobacteria</taxon>
        <taxon>Rhodospirillales</taxon>
        <taxon>Azospirillaceae</taxon>
        <taxon>Azospirillum</taxon>
    </lineage>
</organism>
<evidence type="ECO:0000259" key="2">
    <source>
        <dbReference type="Pfam" id="PF13628"/>
    </source>
</evidence>
<evidence type="ECO:0000256" key="1">
    <source>
        <dbReference type="SAM" id="SignalP"/>
    </source>
</evidence>
<feature type="chain" id="PRO_5015701975" description="DUF4142 domain-containing protein" evidence="1">
    <location>
        <begin position="23"/>
        <end position="208"/>
    </location>
</feature>
<name>A0A2S2CRG1_9PROT</name>
<dbReference type="PANTHER" id="PTHR38593">
    <property type="entry name" value="BLR2558 PROTEIN"/>
    <property type="match status" value="1"/>
</dbReference>
<protein>
    <recommendedName>
        <fullName evidence="2">DUF4142 domain-containing protein</fullName>
    </recommendedName>
</protein>
<dbReference type="EMBL" id="CP029353">
    <property type="protein sequence ID" value="AWK87066.1"/>
    <property type="molecule type" value="Genomic_DNA"/>
</dbReference>
<sequence length="208" mass="22232">MNKRFALAAAIAATVLSTPALAQSQFDPDRATGPAKGLPVTDTPTAGKVFVLGEDVAQLGSARDFVTQAASSGFFEVESSRLALDRSQSDQVRSFARQMIEDHTRVNQQLATLSRAQGIEPPMQPDATFQQKLTQLQGLSGNSFDRMYLNEQVTAHKQAVNLFATAANSTAADMAPYQAFAAQTLPVLRHHLQEAEALAGTGMPTAAR</sequence>
<evidence type="ECO:0000313" key="4">
    <source>
        <dbReference type="Proteomes" id="UP000245629"/>
    </source>
</evidence>
<evidence type="ECO:0000313" key="3">
    <source>
        <dbReference type="EMBL" id="AWK87066.1"/>
    </source>
</evidence>
<dbReference type="RefSeq" id="WP_109327814.1">
    <property type="nucleotide sequence ID" value="NZ_CP029353.1"/>
</dbReference>
<reference evidence="4" key="1">
    <citation type="submission" date="2018-05" db="EMBL/GenBank/DDBJ databases">
        <title>Azospirillum thermophila sp. nov., a novel isolated from hot spring.</title>
        <authorList>
            <person name="Zhao Z."/>
        </authorList>
    </citation>
    <scope>NUCLEOTIDE SEQUENCE [LARGE SCALE GENOMIC DNA]</scope>
    <source>
        <strain evidence="4">CFH 70021</strain>
    </source>
</reference>
<dbReference type="OrthoDB" id="9101320at2"/>
<dbReference type="AlphaFoldDB" id="A0A2S2CRG1"/>
<accession>A0A2S2CRG1</accession>